<keyword evidence="11" id="KW-0732">Signal</keyword>
<evidence type="ECO:0000256" key="4">
    <source>
        <dbReference type="ARBA" id="ARBA00022723"/>
    </source>
</evidence>
<reference evidence="16" key="1">
    <citation type="submission" date="2022-11" db="UniProtKB">
        <authorList>
            <consortium name="WormBaseParasite"/>
        </authorList>
    </citation>
    <scope>IDENTIFICATION</scope>
</reference>
<sequence>MEASVFLIFFMVSSSYSCLRSNMTMSILVLATEWSKKMPCILAMFDFGQCDPKRCSGRKLCRLGFIRQQKIGQRFPGILLTPTATSTLSPSDSTTILSKGLAAVDCSWNQLDKTAFHRVKMTAKMMNFDAQLEMIKQMFLFKSGVTNGTIDLDTNPTLKDGTPIYDLDLATMEDKPWKKPGADLIKGPLNNPFAKFSIKFKLIFSSVSSPSSIHSCSSFSSSSNSSPPTKRSRIFKRRQHQKLVEFESGLKGFPSLQNNNSHLLVYVVSVNKGVDELGKPFINLKCELATGSVSSKMHKINVYLRDSWVVETPELCTRQLLRLIEPNKINENTFEICDSSADSCGGLLIVEPETLISSTQLSQAHYCPRKAMFQDRFRSTDTTIAMTVGTIAHELFQIALDLLPSELSAEWLFNFYRKHFLTKICPDLVGMDCSLVKFEEELRRYLENISDWIKSHHPHYKNEKKNNQPIAQIRQQNIEDDENNDPNLPNEPFFYSETVDIEENIWTPTIGFKGRIDVSFMGGGNTSPCSLSDSNQSPLSINKQSKLVVPLELKTGRSYGSSGCVEHQTQVMLYSLMLSERVNNGQLSLGFLLYLRDNKIAPIHPKAVQLRGIIQMRNRLATHFSKFTIDSFPDPLRNPRSCINCPYATLCSTIALGNEISSKEGSSKNKTQKSRLKKFLSPKNNNEDFMVVDEIKQNGVVKIANDKPQRTLKNKISEEMYNFMLQQTAHLNQQEILQINNWIKNGLEGWGKAWENGSTLRLFRKTPKERELFGTCLANMRLISSNCTKNDVDDFKNSFLLFFTRESNEKITELENFQLKVGTTITISTNNAYALLIAKIHSIDVSTNSVFIISDKDLSKNIPGKEEDDQIYYHLDKHDGFTSYALALGNISGLLENSQKAKLLRSILMSTNNNTSTSKKK</sequence>
<dbReference type="PANTHER" id="PTHR36531:SF6">
    <property type="entry name" value="DNA REPLICATION ATP-DEPENDENT HELICASE_NUCLEASE DNA2"/>
    <property type="match status" value="1"/>
</dbReference>
<evidence type="ECO:0000259" key="14">
    <source>
        <dbReference type="Pfam" id="PF08696"/>
    </source>
</evidence>
<keyword evidence="10" id="KW-0411">Iron-sulfur</keyword>
<keyword evidence="15" id="KW-1185">Reference proteome</keyword>
<evidence type="ECO:0000259" key="13">
    <source>
        <dbReference type="Pfam" id="PF04068"/>
    </source>
</evidence>
<dbReference type="GO" id="GO:0004518">
    <property type="term" value="F:nuclease activity"/>
    <property type="evidence" value="ECO:0007669"/>
    <property type="project" value="UniProtKB-KW"/>
</dbReference>
<keyword evidence="5" id="KW-0547">Nucleotide-binding</keyword>
<evidence type="ECO:0000256" key="1">
    <source>
        <dbReference type="ARBA" id="ARBA00001966"/>
    </source>
</evidence>
<dbReference type="Pfam" id="PF04068">
    <property type="entry name" value="Fer4_RLI"/>
    <property type="match status" value="1"/>
</dbReference>
<dbReference type="GO" id="GO:0051536">
    <property type="term" value="F:iron-sulfur cluster binding"/>
    <property type="evidence" value="ECO:0007669"/>
    <property type="project" value="UniProtKB-KW"/>
</dbReference>
<dbReference type="GO" id="GO:0005524">
    <property type="term" value="F:ATP binding"/>
    <property type="evidence" value="ECO:0007669"/>
    <property type="project" value="UniProtKB-KW"/>
</dbReference>
<dbReference type="WBParaSite" id="Minc3s00471g12900">
    <property type="protein sequence ID" value="Minc3s00471g12900"/>
    <property type="gene ID" value="Minc3s00471g12900"/>
</dbReference>
<name>A0A914LFW0_MELIC</name>
<evidence type="ECO:0000256" key="3">
    <source>
        <dbReference type="ARBA" id="ARBA00022722"/>
    </source>
</evidence>
<keyword evidence="9" id="KW-0408">Iron</keyword>
<keyword evidence="4" id="KW-0479">Metal-binding</keyword>
<feature type="domain" description="16S/18S rRNA aminocarboxypropyltransferase Tsr3 C-terminal" evidence="12">
    <location>
        <begin position="78"/>
        <end position="122"/>
    </location>
</feature>
<dbReference type="GO" id="GO:0004386">
    <property type="term" value="F:helicase activity"/>
    <property type="evidence" value="ECO:0007669"/>
    <property type="project" value="UniProtKB-KW"/>
</dbReference>
<dbReference type="GO" id="GO:0016787">
    <property type="term" value="F:hydrolase activity"/>
    <property type="evidence" value="ECO:0007669"/>
    <property type="project" value="UniProtKB-KW"/>
</dbReference>
<evidence type="ECO:0000256" key="11">
    <source>
        <dbReference type="SAM" id="SignalP"/>
    </source>
</evidence>
<dbReference type="InterPro" id="IPR051827">
    <property type="entry name" value="Cas4_exonuclease"/>
</dbReference>
<evidence type="ECO:0000256" key="2">
    <source>
        <dbReference type="ARBA" id="ARBA00007913"/>
    </source>
</evidence>
<dbReference type="InterPro" id="IPR011604">
    <property type="entry name" value="PDDEXK-like_dom_sf"/>
</dbReference>
<evidence type="ECO:0000256" key="9">
    <source>
        <dbReference type="ARBA" id="ARBA00023004"/>
    </source>
</evidence>
<dbReference type="InterPro" id="IPR007209">
    <property type="entry name" value="RNaseL-inhib-like_metal-bd_dom"/>
</dbReference>
<evidence type="ECO:0000256" key="5">
    <source>
        <dbReference type="ARBA" id="ARBA00022741"/>
    </source>
</evidence>
<organism evidence="15 16">
    <name type="scientific">Meloidogyne incognita</name>
    <name type="common">Southern root-knot nematode worm</name>
    <name type="synonym">Oxyuris incognita</name>
    <dbReference type="NCBI Taxonomy" id="6306"/>
    <lineage>
        <taxon>Eukaryota</taxon>
        <taxon>Metazoa</taxon>
        <taxon>Ecdysozoa</taxon>
        <taxon>Nematoda</taxon>
        <taxon>Chromadorea</taxon>
        <taxon>Rhabditida</taxon>
        <taxon>Tylenchina</taxon>
        <taxon>Tylenchomorpha</taxon>
        <taxon>Tylenchoidea</taxon>
        <taxon>Meloidogynidae</taxon>
        <taxon>Meloidogyninae</taxon>
        <taxon>Meloidogyne</taxon>
        <taxon>Meloidogyne incognita group</taxon>
    </lineage>
</organism>
<feature type="signal peptide" evidence="11">
    <location>
        <begin position="1"/>
        <end position="17"/>
    </location>
</feature>
<feature type="domain" description="RNase L inhibitor RLI-like possible metal-binding" evidence="13">
    <location>
        <begin position="42"/>
        <end position="74"/>
    </location>
</feature>
<evidence type="ECO:0000256" key="6">
    <source>
        <dbReference type="ARBA" id="ARBA00022801"/>
    </source>
</evidence>
<comment type="similarity">
    <text evidence="2">Belongs to the DNA2/NAM7 helicase family.</text>
</comment>
<keyword evidence="8" id="KW-0067">ATP-binding</keyword>
<protein>
    <submittedName>
        <fullName evidence="16">DNA replication ATP-dependent helicase/nuclease DNA2</fullName>
    </submittedName>
</protein>
<dbReference type="Gene3D" id="3.90.320.10">
    <property type="match status" value="1"/>
</dbReference>
<evidence type="ECO:0000256" key="10">
    <source>
        <dbReference type="ARBA" id="ARBA00023014"/>
    </source>
</evidence>
<keyword evidence="6" id="KW-0378">Hydrolase</keyword>
<accession>A0A914LFW0</accession>
<evidence type="ECO:0000256" key="8">
    <source>
        <dbReference type="ARBA" id="ARBA00022840"/>
    </source>
</evidence>
<evidence type="ECO:0000313" key="16">
    <source>
        <dbReference type="WBParaSite" id="Minc3s00471g12900"/>
    </source>
</evidence>
<dbReference type="PANTHER" id="PTHR36531">
    <property type="entry name" value="CRISPR-ASSOCIATED EXONUCLEASE CAS4"/>
    <property type="match status" value="1"/>
</dbReference>
<evidence type="ECO:0000259" key="12">
    <source>
        <dbReference type="Pfam" id="PF04034"/>
    </source>
</evidence>
<evidence type="ECO:0000313" key="15">
    <source>
        <dbReference type="Proteomes" id="UP000887563"/>
    </source>
</evidence>
<keyword evidence="3" id="KW-0540">Nuclease</keyword>
<feature type="chain" id="PRO_5038138861" evidence="11">
    <location>
        <begin position="18"/>
        <end position="921"/>
    </location>
</feature>
<dbReference type="Proteomes" id="UP000887563">
    <property type="component" value="Unplaced"/>
</dbReference>
<keyword evidence="7" id="KW-0347">Helicase</keyword>
<comment type="cofactor">
    <cofactor evidence="1">
        <name>[4Fe-4S] cluster</name>
        <dbReference type="ChEBI" id="CHEBI:49883"/>
    </cofactor>
</comment>
<evidence type="ECO:0000256" key="7">
    <source>
        <dbReference type="ARBA" id="ARBA00022806"/>
    </source>
</evidence>
<proteinExistence type="inferred from homology"/>
<dbReference type="AlphaFoldDB" id="A0A914LFW0"/>
<dbReference type="Pfam" id="PF08696">
    <property type="entry name" value="Dna2"/>
    <property type="match status" value="1"/>
</dbReference>
<dbReference type="InterPro" id="IPR007177">
    <property type="entry name" value="Tsr3_C"/>
</dbReference>
<feature type="domain" description="DNA replication factor Dna2 N-terminal" evidence="14">
    <location>
        <begin position="297"/>
        <end position="519"/>
    </location>
</feature>
<dbReference type="GO" id="GO:0046872">
    <property type="term" value="F:metal ion binding"/>
    <property type="evidence" value="ECO:0007669"/>
    <property type="project" value="UniProtKB-KW"/>
</dbReference>
<dbReference type="Pfam" id="PF04034">
    <property type="entry name" value="Ribo_biogen_C"/>
    <property type="match status" value="1"/>
</dbReference>
<dbReference type="InterPro" id="IPR014808">
    <property type="entry name" value="DNA_replication_fac_Dna2_N"/>
</dbReference>